<gene>
    <name evidence="1" type="ORF">AXF42_Ash000846</name>
</gene>
<dbReference type="EMBL" id="KZ451950">
    <property type="protein sequence ID" value="PKA58753.1"/>
    <property type="molecule type" value="Genomic_DNA"/>
</dbReference>
<accession>A0A2I0AT78</accession>
<dbReference type="PANTHER" id="PTHR22874">
    <property type="entry name" value="ACTIVATING MOLECULE IN BECN1-REGULATED AUTOPHAGY PROTEIN 1"/>
    <property type="match status" value="1"/>
</dbReference>
<evidence type="ECO:0000313" key="1">
    <source>
        <dbReference type="EMBL" id="PKA58753.1"/>
    </source>
</evidence>
<proteinExistence type="predicted"/>
<dbReference type="GO" id="GO:0080008">
    <property type="term" value="C:Cul4-RING E3 ubiquitin ligase complex"/>
    <property type="evidence" value="ECO:0007669"/>
    <property type="project" value="TreeGrafter"/>
</dbReference>
<dbReference type="InterPro" id="IPR052596">
    <property type="entry name" value="AMBRA1_autophagy"/>
</dbReference>
<dbReference type="OrthoDB" id="600150at2759"/>
<organism evidence="1 2">
    <name type="scientific">Apostasia shenzhenica</name>
    <dbReference type="NCBI Taxonomy" id="1088818"/>
    <lineage>
        <taxon>Eukaryota</taxon>
        <taxon>Viridiplantae</taxon>
        <taxon>Streptophyta</taxon>
        <taxon>Embryophyta</taxon>
        <taxon>Tracheophyta</taxon>
        <taxon>Spermatophyta</taxon>
        <taxon>Magnoliopsida</taxon>
        <taxon>Liliopsida</taxon>
        <taxon>Asparagales</taxon>
        <taxon>Orchidaceae</taxon>
        <taxon>Apostasioideae</taxon>
        <taxon>Apostasia</taxon>
    </lineage>
</organism>
<dbReference type="PANTHER" id="PTHR22874:SF1">
    <property type="entry name" value="ACTIVATING MOLECULE IN BECN1-REGULATED AUTOPHAGY PROTEIN 1"/>
    <property type="match status" value="1"/>
</dbReference>
<keyword evidence="2" id="KW-1185">Reference proteome</keyword>
<dbReference type="GO" id="GO:1990756">
    <property type="term" value="F:ubiquitin-like ligase-substrate adaptor activity"/>
    <property type="evidence" value="ECO:0007669"/>
    <property type="project" value="TreeGrafter"/>
</dbReference>
<reference evidence="1 2" key="1">
    <citation type="journal article" date="2017" name="Nature">
        <title>The Apostasia genome and the evolution of orchids.</title>
        <authorList>
            <person name="Zhang G.Q."/>
            <person name="Liu K.W."/>
            <person name="Li Z."/>
            <person name="Lohaus R."/>
            <person name="Hsiao Y.Y."/>
            <person name="Niu S.C."/>
            <person name="Wang J.Y."/>
            <person name="Lin Y.C."/>
            <person name="Xu Q."/>
            <person name="Chen L.J."/>
            <person name="Yoshida K."/>
            <person name="Fujiwara S."/>
            <person name="Wang Z.W."/>
            <person name="Zhang Y.Q."/>
            <person name="Mitsuda N."/>
            <person name="Wang M."/>
            <person name="Liu G.H."/>
            <person name="Pecoraro L."/>
            <person name="Huang H.X."/>
            <person name="Xiao X.J."/>
            <person name="Lin M."/>
            <person name="Wu X.Y."/>
            <person name="Wu W.L."/>
            <person name="Chen Y.Y."/>
            <person name="Chang S.B."/>
            <person name="Sakamoto S."/>
            <person name="Ohme-Takagi M."/>
            <person name="Yagi M."/>
            <person name="Zeng S.J."/>
            <person name="Shen C.Y."/>
            <person name="Yeh C.M."/>
            <person name="Luo Y.B."/>
            <person name="Tsai W.C."/>
            <person name="Van de Peer Y."/>
            <person name="Liu Z.J."/>
        </authorList>
    </citation>
    <scope>NUCLEOTIDE SEQUENCE [LARGE SCALE GENOMIC DNA]</scope>
    <source>
        <strain evidence="2">cv. Shenzhen</strain>
        <tissue evidence="1">Stem</tissue>
    </source>
</reference>
<evidence type="ECO:0000313" key="2">
    <source>
        <dbReference type="Proteomes" id="UP000236161"/>
    </source>
</evidence>
<dbReference type="GO" id="GO:0000423">
    <property type="term" value="P:mitophagy"/>
    <property type="evidence" value="ECO:0007669"/>
    <property type="project" value="TreeGrafter"/>
</dbReference>
<dbReference type="STRING" id="1088818.A0A2I0AT78"/>
<dbReference type="AlphaFoldDB" id="A0A2I0AT78"/>
<name>A0A2I0AT78_9ASPA</name>
<protein>
    <submittedName>
        <fullName evidence="1">Uncharacterized protein</fullName>
    </submittedName>
</protein>
<dbReference type="Proteomes" id="UP000236161">
    <property type="component" value="Unassembled WGS sequence"/>
</dbReference>
<sequence length="138" mass="15561">MSADFSPCGRFLVACAACVVPHLEADLSLHSQMNLDTVDASTSPTLHMTLCIDFVYLYTYLNNLPDRFGAVLPSRAIRAAHCLTSIQVIHPYSMISYVFDFYHTSQDDRWSSHFVQHFILRKISIEGKNGIMTLCNNV</sequence>
<dbReference type="GO" id="GO:0000045">
    <property type="term" value="P:autophagosome assembly"/>
    <property type="evidence" value="ECO:0007669"/>
    <property type="project" value="TreeGrafter"/>
</dbReference>